<protein>
    <submittedName>
        <fullName evidence="1">Uncharacterized protein</fullName>
    </submittedName>
</protein>
<reference evidence="2" key="1">
    <citation type="submission" date="2014-09" db="EMBL/GenBank/DDBJ databases">
        <authorList>
            <person name="Mudge J."/>
            <person name="Ramaraj T."/>
            <person name="Lindquist I.E."/>
            <person name="Bharti A.K."/>
            <person name="Sundararajan A."/>
            <person name="Cameron C.T."/>
            <person name="Woodward J.E."/>
            <person name="May G.D."/>
            <person name="Brubaker C."/>
            <person name="Broadhvest J."/>
            <person name="Wilkins T.A."/>
        </authorList>
    </citation>
    <scope>NUCLEOTIDE SEQUENCE</scope>
    <source>
        <strain evidence="2">cv. AKA8401</strain>
    </source>
</reference>
<organism evidence="1 2">
    <name type="scientific">Gossypium arboreum</name>
    <name type="common">Tree cotton</name>
    <name type="synonym">Gossypium nanking</name>
    <dbReference type="NCBI Taxonomy" id="29729"/>
    <lineage>
        <taxon>Eukaryota</taxon>
        <taxon>Viridiplantae</taxon>
        <taxon>Streptophyta</taxon>
        <taxon>Embryophyta</taxon>
        <taxon>Tracheophyta</taxon>
        <taxon>Spermatophyta</taxon>
        <taxon>Magnoliopsida</taxon>
        <taxon>eudicotyledons</taxon>
        <taxon>Gunneridae</taxon>
        <taxon>Pentapetalae</taxon>
        <taxon>rosids</taxon>
        <taxon>malvids</taxon>
        <taxon>Malvales</taxon>
        <taxon>Malvaceae</taxon>
        <taxon>Malvoideae</taxon>
        <taxon>Gossypium</taxon>
    </lineage>
</organism>
<evidence type="ECO:0000313" key="1">
    <source>
        <dbReference type="EMBL" id="KHF99223.1"/>
    </source>
</evidence>
<accession>A0A0B0MIG1</accession>
<dbReference type="EMBL" id="JRRC01069145">
    <property type="protein sequence ID" value="KHF99223.1"/>
    <property type="molecule type" value="Genomic_DNA"/>
</dbReference>
<evidence type="ECO:0000313" key="2">
    <source>
        <dbReference type="Proteomes" id="UP000032142"/>
    </source>
</evidence>
<keyword evidence="2" id="KW-1185">Reference proteome</keyword>
<sequence length="54" mass="6122">MIFGNIFGLKVRRLRAGIYLGLKSRRLCASNWIRVLKPSRLNSGDSSKIMNSNI</sequence>
<dbReference type="AlphaFoldDB" id="A0A0B0MIG1"/>
<comment type="caution">
    <text evidence="1">The sequence shown here is derived from an EMBL/GenBank/DDBJ whole genome shotgun (WGS) entry which is preliminary data.</text>
</comment>
<proteinExistence type="predicted"/>
<name>A0A0B0MIG1_GOSAR</name>
<gene>
    <name evidence="1" type="ORF">F383_38271</name>
</gene>
<dbReference type="Proteomes" id="UP000032142">
    <property type="component" value="Unassembled WGS sequence"/>
</dbReference>